<dbReference type="EMBL" id="NPIC01000002">
    <property type="protein sequence ID" value="RDL39747.1"/>
    <property type="molecule type" value="Genomic_DNA"/>
</dbReference>
<dbReference type="RefSeq" id="XP_031872403.1">
    <property type="nucleotide sequence ID" value="XM_032012710.1"/>
</dbReference>
<feature type="region of interest" description="Disordered" evidence="7">
    <location>
        <begin position="1"/>
        <end position="43"/>
    </location>
</feature>
<sequence length="721" mass="79972">MSTSPTAAQYAHPPSSPPRICPPTPTRRSMRTKEKANPSITPRKFRRFFTPRSHGSQHTSAARQALFDITAPANNRNVVQSSPLRAKETDTGNENSPPFTRDLKRRKMFHTPESSPEHACSRKRQGTIGKDRQVEEEKGNSHNLRSSPCVRASSKMISFSDEEQDTEYEEDDAVLPQKPLQRVAPLIDRGLSGRLLQLSFGSSTRGTRQRYEYPVNDWQDETSKFYSRPSDVHTCTSIEGPALCIPFCATSCNTNTLTAIGDEEGRVRLLESGGNSHPPFSESYLSFRVHTNAIIDMTFSDDDTLLATASGDSTARVVDMRTQTTIAVLGNHYASLKQVRFQPGANNHSVIATSSRDGSVQIWDLRCKGLDGPVNHIQAPVEPHRTTTRSETQKLLYGRPINSIYDVHKPSSNQHQAAAIIPMDAPSRGEASRRVGDVSVTAISFLPPGQEHLLLTASEADASVKLWDIRSLQSKRKSQIPLSSTRKPQSHNQWRHFGVTSMNLSTDSSRLYTLCKDNTVYAYSTAHLILGQAPELSIDNERRGGQRATQEGLGPLYGFRHPKFHATSFYVKSAIRKARNGHSEVLAVGSSDGSAILFPTDERYFPKPRPSHPQSDELCSSPMIPQRPALRRCGSTLGSRQDDSIPISTNGTALIRGHDREVGSLTWTSNGELVTVGDDYFVRVWREDEDARDLRTGGEAEGKRWGCGWADVREGYDDDDC</sequence>
<dbReference type="PROSITE" id="PS50294">
    <property type="entry name" value="WD_REPEATS_REGION"/>
    <property type="match status" value="1"/>
</dbReference>
<dbReference type="InterPro" id="IPR015943">
    <property type="entry name" value="WD40/YVTN_repeat-like_dom_sf"/>
</dbReference>
<dbReference type="PROSITE" id="PS50082">
    <property type="entry name" value="WD_REPEATS_2"/>
    <property type="match status" value="3"/>
</dbReference>
<dbReference type="STRING" id="2656787.A0A370TW46"/>
<dbReference type="InterPro" id="IPR001680">
    <property type="entry name" value="WD40_rpt"/>
</dbReference>
<dbReference type="Proteomes" id="UP000254866">
    <property type="component" value="Unassembled WGS sequence"/>
</dbReference>
<accession>A0A370TW46</accession>
<feature type="region of interest" description="Disordered" evidence="7">
    <location>
        <begin position="77"/>
        <end position="173"/>
    </location>
</feature>
<evidence type="ECO:0000256" key="5">
    <source>
        <dbReference type="ARBA" id="ARBA00038344"/>
    </source>
</evidence>
<dbReference type="OrthoDB" id="2096344at2759"/>
<keyword evidence="3" id="KW-0677">Repeat</keyword>
<reference evidence="8 9" key="1">
    <citation type="journal article" date="2018" name="IMA Fungus">
        <title>IMA Genome-F 9: Draft genome sequence of Annulohypoxylon stygium, Aspergillus mulundensis, Berkeleyomyces basicola (syn. Thielaviopsis basicola), Ceratocystis smalleyi, two Cercospora beticola strains, Coleophoma cylindrospora, Fusarium fracticaudum, Phialophora cf. hyalina, and Morchella septimelata.</title>
        <authorList>
            <person name="Wingfield B.D."/>
            <person name="Bills G.F."/>
            <person name="Dong Y."/>
            <person name="Huang W."/>
            <person name="Nel W.J."/>
            <person name="Swalarsk-Parry B.S."/>
            <person name="Vaghefi N."/>
            <person name="Wilken P.M."/>
            <person name="An Z."/>
            <person name="de Beer Z.W."/>
            <person name="De Vos L."/>
            <person name="Chen L."/>
            <person name="Duong T.A."/>
            <person name="Gao Y."/>
            <person name="Hammerbacher A."/>
            <person name="Kikkert J.R."/>
            <person name="Li Y."/>
            <person name="Li H."/>
            <person name="Li K."/>
            <person name="Li Q."/>
            <person name="Liu X."/>
            <person name="Ma X."/>
            <person name="Naidoo K."/>
            <person name="Pethybridge S.J."/>
            <person name="Sun J."/>
            <person name="Steenkamp E.T."/>
            <person name="van der Nest M.A."/>
            <person name="van Wyk S."/>
            <person name="Wingfield M.J."/>
            <person name="Xiong C."/>
            <person name="Yue Q."/>
            <person name="Zhang X."/>
        </authorList>
    </citation>
    <scope>NUCLEOTIDE SEQUENCE [LARGE SCALE GENOMIC DNA]</scope>
    <source>
        <strain evidence="8 9">BP 5553</strain>
    </source>
</reference>
<feature type="compositionally biased region" description="Basic and acidic residues" evidence="7">
    <location>
        <begin position="129"/>
        <end position="140"/>
    </location>
</feature>
<evidence type="ECO:0000256" key="1">
    <source>
        <dbReference type="ARBA" id="ARBA00004906"/>
    </source>
</evidence>
<protein>
    <submittedName>
        <fullName evidence="8">WD40 repeat-like protein</fullName>
    </submittedName>
</protein>
<dbReference type="SMART" id="SM00320">
    <property type="entry name" value="WD40"/>
    <property type="match status" value="5"/>
</dbReference>
<evidence type="ECO:0000256" key="4">
    <source>
        <dbReference type="ARBA" id="ARBA00022786"/>
    </source>
</evidence>
<dbReference type="GO" id="GO:0005634">
    <property type="term" value="C:nucleus"/>
    <property type="evidence" value="ECO:0007669"/>
    <property type="project" value="TreeGrafter"/>
</dbReference>
<evidence type="ECO:0000256" key="3">
    <source>
        <dbReference type="ARBA" id="ARBA00022737"/>
    </source>
</evidence>
<name>A0A370TW46_9HELO</name>
<feature type="repeat" description="WD" evidence="6">
    <location>
        <begin position="655"/>
        <end position="685"/>
    </location>
</feature>
<comment type="similarity">
    <text evidence="5">Belongs to the WD repeat cdt2 family.</text>
</comment>
<evidence type="ECO:0000256" key="2">
    <source>
        <dbReference type="ARBA" id="ARBA00022574"/>
    </source>
</evidence>
<feature type="compositionally biased region" description="Pro residues" evidence="7">
    <location>
        <begin position="14"/>
        <end position="25"/>
    </location>
</feature>
<comment type="caution">
    <text evidence="8">The sequence shown here is derived from an EMBL/GenBank/DDBJ whole genome shotgun (WGS) entry which is preliminary data.</text>
</comment>
<keyword evidence="4" id="KW-0833">Ubl conjugation pathway</keyword>
<gene>
    <name evidence="8" type="ORF">BP5553_04087</name>
</gene>
<evidence type="ECO:0000313" key="8">
    <source>
        <dbReference type="EMBL" id="RDL39747.1"/>
    </source>
</evidence>
<feature type="compositionally biased region" description="Acidic residues" evidence="7">
    <location>
        <begin position="160"/>
        <end position="173"/>
    </location>
</feature>
<dbReference type="PROSITE" id="PS00678">
    <property type="entry name" value="WD_REPEATS_1"/>
    <property type="match status" value="1"/>
</dbReference>
<dbReference type="SUPFAM" id="SSF50978">
    <property type="entry name" value="WD40 repeat-like"/>
    <property type="match status" value="1"/>
</dbReference>
<dbReference type="GO" id="GO:0043161">
    <property type="term" value="P:proteasome-mediated ubiquitin-dependent protein catabolic process"/>
    <property type="evidence" value="ECO:0007669"/>
    <property type="project" value="TreeGrafter"/>
</dbReference>
<dbReference type="InterPro" id="IPR051865">
    <property type="entry name" value="WD-repeat_CDT2_adapter"/>
</dbReference>
<dbReference type="GO" id="GO:0030674">
    <property type="term" value="F:protein-macromolecule adaptor activity"/>
    <property type="evidence" value="ECO:0007669"/>
    <property type="project" value="TreeGrafter"/>
</dbReference>
<dbReference type="AlphaFoldDB" id="A0A370TW46"/>
<evidence type="ECO:0000256" key="6">
    <source>
        <dbReference type="PROSITE-ProRule" id="PRU00221"/>
    </source>
</evidence>
<dbReference type="GeneID" id="43596936"/>
<keyword evidence="2 6" id="KW-0853">WD repeat</keyword>
<feature type="repeat" description="WD" evidence="6">
    <location>
        <begin position="287"/>
        <end position="328"/>
    </location>
</feature>
<organism evidence="8 9">
    <name type="scientific">Venustampulla echinocandica</name>
    <dbReference type="NCBI Taxonomy" id="2656787"/>
    <lineage>
        <taxon>Eukaryota</taxon>
        <taxon>Fungi</taxon>
        <taxon>Dikarya</taxon>
        <taxon>Ascomycota</taxon>
        <taxon>Pezizomycotina</taxon>
        <taxon>Leotiomycetes</taxon>
        <taxon>Helotiales</taxon>
        <taxon>Pleuroascaceae</taxon>
        <taxon>Venustampulla</taxon>
    </lineage>
</organism>
<dbReference type="InterPro" id="IPR036322">
    <property type="entry name" value="WD40_repeat_dom_sf"/>
</dbReference>
<dbReference type="PANTHER" id="PTHR22852">
    <property type="entry name" value="LETHAL 2 DENTICLELESS PROTEIN RETINOIC ACID-REGULATED NUCLEAR MATRIX-ASSOCIATED PROTEIN"/>
    <property type="match status" value="1"/>
</dbReference>
<comment type="pathway">
    <text evidence="1">Protein modification; protein ubiquitination.</text>
</comment>
<keyword evidence="9" id="KW-1185">Reference proteome</keyword>
<dbReference type="PANTHER" id="PTHR22852:SF0">
    <property type="entry name" value="DENTICLELESS PROTEIN HOMOLOG"/>
    <property type="match status" value="1"/>
</dbReference>
<dbReference type="Pfam" id="PF00400">
    <property type="entry name" value="WD40"/>
    <property type="match status" value="3"/>
</dbReference>
<dbReference type="Gene3D" id="2.130.10.10">
    <property type="entry name" value="YVTN repeat-like/Quinoprotein amine dehydrogenase"/>
    <property type="match status" value="3"/>
</dbReference>
<evidence type="ECO:0000256" key="7">
    <source>
        <dbReference type="SAM" id="MobiDB-lite"/>
    </source>
</evidence>
<dbReference type="InterPro" id="IPR019775">
    <property type="entry name" value="WD40_repeat_CS"/>
</dbReference>
<evidence type="ECO:0000313" key="9">
    <source>
        <dbReference type="Proteomes" id="UP000254866"/>
    </source>
</evidence>
<feature type="repeat" description="WD" evidence="6">
    <location>
        <begin position="329"/>
        <end position="366"/>
    </location>
</feature>
<proteinExistence type="inferred from homology"/>